<sequence length="206" mass="23312">MDSFTEHTGIAAPLRRSDVDTDQIYPVGFFTGDFDNGHADALFGEWRADQSDFVLNQPEYRDATVLVAGTDFGTGSSREWAVWALRDYGFRAIIAPRFGDIFRDNSLKNGLLTVQLPADVVEQIWDSIEARPGTAVTVDLVQLQVRVGEVIYPFELNENVRWRLLNGYDDISLTLAQVADIDIYESTRRRTLPIARRITLQEARRA</sequence>
<dbReference type="EC" id="4.2.1.33" evidence="10"/>
<dbReference type="Gene3D" id="3.20.19.10">
    <property type="entry name" value="Aconitase, domain 4"/>
    <property type="match status" value="1"/>
</dbReference>
<comment type="pathway">
    <text evidence="3 10">Amino-acid biosynthesis; L-leucine biosynthesis; L-leucine from 3-methyl-2-oxobutanoate: step 2/4.</text>
</comment>
<dbReference type="HAMAP" id="MF_01031">
    <property type="entry name" value="LeuD_type1"/>
    <property type="match status" value="1"/>
</dbReference>
<keyword evidence="6 10" id="KW-0432">Leucine biosynthesis</keyword>
<evidence type="ECO:0000313" key="13">
    <source>
        <dbReference type="Proteomes" id="UP001185737"/>
    </source>
</evidence>
<evidence type="ECO:0000256" key="5">
    <source>
        <dbReference type="ARBA" id="ARBA00011271"/>
    </source>
</evidence>
<evidence type="ECO:0000256" key="2">
    <source>
        <dbReference type="ARBA" id="ARBA00002695"/>
    </source>
</evidence>
<evidence type="ECO:0000256" key="1">
    <source>
        <dbReference type="ARBA" id="ARBA00000491"/>
    </source>
</evidence>
<comment type="catalytic activity">
    <reaction evidence="1 10">
        <text>(2R,3S)-3-isopropylmalate = (2S)-2-isopropylmalate</text>
        <dbReference type="Rhea" id="RHEA:32287"/>
        <dbReference type="ChEBI" id="CHEBI:1178"/>
        <dbReference type="ChEBI" id="CHEBI:35121"/>
        <dbReference type="EC" id="4.2.1.33"/>
    </reaction>
</comment>
<dbReference type="GO" id="GO:0003861">
    <property type="term" value="F:3-isopropylmalate dehydratase activity"/>
    <property type="evidence" value="ECO:0007669"/>
    <property type="project" value="UniProtKB-EC"/>
</dbReference>
<comment type="caution">
    <text evidence="12">The sequence shown here is derived from an EMBL/GenBank/DDBJ whole genome shotgun (WGS) entry which is preliminary data.</text>
</comment>
<dbReference type="InterPro" id="IPR000573">
    <property type="entry name" value="AconitaseA/IPMdHydase_ssu_swvl"/>
</dbReference>
<keyword evidence="9 10" id="KW-0100">Branched-chain amino acid biosynthesis</keyword>
<reference evidence="12 13" key="1">
    <citation type="submission" date="2023-10" db="EMBL/GenBank/DDBJ databases">
        <title>Development of a sustainable strategy for remediation of hydrocarbon-contaminated territories based on the waste exchange concept.</title>
        <authorList>
            <person name="Krivoruchko A."/>
        </authorList>
    </citation>
    <scope>NUCLEOTIDE SEQUENCE [LARGE SCALE GENOMIC DNA]</scope>
    <source>
        <strain evidence="12 13">IEGM 60</strain>
    </source>
</reference>
<proteinExistence type="inferred from homology"/>
<comment type="similarity">
    <text evidence="4 10">Belongs to the LeuD family. LeuD type 1 subfamily.</text>
</comment>
<dbReference type="RefSeq" id="WP_271213484.1">
    <property type="nucleotide sequence ID" value="NZ_JAWLKA010000021.1"/>
</dbReference>
<dbReference type="Proteomes" id="UP001185737">
    <property type="component" value="Unassembled WGS sequence"/>
</dbReference>
<accession>A0ABU4CMX0</accession>
<name>A0ABU4CMX0_RHOJO</name>
<comment type="subunit">
    <text evidence="5 10">Heterodimer of LeuC and LeuD.</text>
</comment>
<evidence type="ECO:0000256" key="8">
    <source>
        <dbReference type="ARBA" id="ARBA00023239"/>
    </source>
</evidence>
<evidence type="ECO:0000256" key="4">
    <source>
        <dbReference type="ARBA" id="ARBA00009845"/>
    </source>
</evidence>
<dbReference type="InterPro" id="IPR015928">
    <property type="entry name" value="Aconitase/3IPM_dehydase_swvl"/>
</dbReference>
<evidence type="ECO:0000259" key="11">
    <source>
        <dbReference type="Pfam" id="PF00694"/>
    </source>
</evidence>
<dbReference type="EMBL" id="JAWLKA010000021">
    <property type="protein sequence ID" value="MDV6284916.1"/>
    <property type="molecule type" value="Genomic_DNA"/>
</dbReference>
<dbReference type="InterPro" id="IPR004431">
    <property type="entry name" value="3-IsopropMal_deHydase_ssu"/>
</dbReference>
<evidence type="ECO:0000256" key="6">
    <source>
        <dbReference type="ARBA" id="ARBA00022430"/>
    </source>
</evidence>
<keyword evidence="7 10" id="KW-0028">Amino-acid biosynthesis</keyword>
<dbReference type="Pfam" id="PF00694">
    <property type="entry name" value="Aconitase_C"/>
    <property type="match status" value="1"/>
</dbReference>
<comment type="function">
    <text evidence="2 10">Catalyzes the isomerization between 2-isopropylmalate and 3-isopropylmalate, via the formation of 2-isopropylmaleate.</text>
</comment>
<evidence type="ECO:0000256" key="7">
    <source>
        <dbReference type="ARBA" id="ARBA00022605"/>
    </source>
</evidence>
<organism evidence="12 13">
    <name type="scientific">Rhodococcus jostii</name>
    <dbReference type="NCBI Taxonomy" id="132919"/>
    <lineage>
        <taxon>Bacteria</taxon>
        <taxon>Bacillati</taxon>
        <taxon>Actinomycetota</taxon>
        <taxon>Actinomycetes</taxon>
        <taxon>Mycobacteriales</taxon>
        <taxon>Nocardiaceae</taxon>
        <taxon>Rhodococcus</taxon>
    </lineage>
</organism>
<dbReference type="CDD" id="cd01577">
    <property type="entry name" value="IPMI_Swivel"/>
    <property type="match status" value="1"/>
</dbReference>
<gene>
    <name evidence="10 12" type="primary">leuD</name>
    <name evidence="12" type="ORF">R3Q59_31000</name>
</gene>
<dbReference type="NCBIfam" id="NF002458">
    <property type="entry name" value="PRK01641.1"/>
    <property type="match status" value="1"/>
</dbReference>
<dbReference type="NCBIfam" id="TIGR00171">
    <property type="entry name" value="leuD"/>
    <property type="match status" value="1"/>
</dbReference>
<feature type="domain" description="Aconitase A/isopropylmalate dehydratase small subunit swivel" evidence="11">
    <location>
        <begin position="1"/>
        <end position="118"/>
    </location>
</feature>
<keyword evidence="8 10" id="KW-0456">Lyase</keyword>
<dbReference type="PANTHER" id="PTHR43345">
    <property type="entry name" value="3-ISOPROPYLMALATE DEHYDRATASE SMALL SUBUNIT 2-RELATED-RELATED"/>
    <property type="match status" value="1"/>
</dbReference>
<evidence type="ECO:0000256" key="3">
    <source>
        <dbReference type="ARBA" id="ARBA00004729"/>
    </source>
</evidence>
<dbReference type="InterPro" id="IPR033940">
    <property type="entry name" value="IPMI_Swivel"/>
</dbReference>
<protein>
    <recommendedName>
        <fullName evidence="10">3-isopropylmalate dehydratase small subunit</fullName>
        <ecNumber evidence="10">4.2.1.33</ecNumber>
    </recommendedName>
    <alternativeName>
        <fullName evidence="10">Alpha-IPM isomerase</fullName>
        <shortName evidence="10">IPMI</shortName>
    </alternativeName>
    <alternativeName>
        <fullName evidence="10">Isopropylmalate isomerase</fullName>
    </alternativeName>
</protein>
<keyword evidence="13" id="KW-1185">Reference proteome</keyword>
<dbReference type="SUPFAM" id="SSF52016">
    <property type="entry name" value="LeuD/IlvD-like"/>
    <property type="match status" value="1"/>
</dbReference>
<evidence type="ECO:0000313" key="12">
    <source>
        <dbReference type="EMBL" id="MDV6284916.1"/>
    </source>
</evidence>
<dbReference type="PANTHER" id="PTHR43345:SF5">
    <property type="entry name" value="3-ISOPROPYLMALATE DEHYDRATASE SMALL SUBUNIT"/>
    <property type="match status" value="1"/>
</dbReference>
<evidence type="ECO:0000256" key="10">
    <source>
        <dbReference type="HAMAP-Rule" id="MF_01031"/>
    </source>
</evidence>
<evidence type="ECO:0000256" key="9">
    <source>
        <dbReference type="ARBA" id="ARBA00023304"/>
    </source>
</evidence>
<dbReference type="InterPro" id="IPR050075">
    <property type="entry name" value="LeuD"/>
</dbReference>